<sequence>MTDSNFEVRLIEALQPIRGFALAQGIYHLFLSGIFDRLVSGTSTLQDLEDSGAHRGRTAGFLRYLANEGLVLLQGDAVSLTSRGRELAEFRPWYELLIGGYAQTFQQITETLRGGSYASRDGAMVGIGSCGISRYDALPLVRRLLANMPMSATQLIDLGCGDGTFLADLARDYPGVHAIGIDPFAPLLSGSELLTFCRASAVDYVRSLDPEGPVAGRPRRLFLAAFLLQEILEQEGRADVVELVRNALRGDASLVVVEVDHRPADPSVMRHGLGLAYYNPYYLLHVLTEQRLETTRFWLDLFEEAGAMVVARQHVNPEVDSTGLLFGCVLKSR</sequence>
<accession>A0A4P2QIL3</accession>
<dbReference type="EMBL" id="CP012672">
    <property type="protein sequence ID" value="AUX29431.1"/>
    <property type="molecule type" value="Genomic_DNA"/>
</dbReference>
<dbReference type="AlphaFoldDB" id="A0A4P2QIL3"/>
<dbReference type="SUPFAM" id="SSF53335">
    <property type="entry name" value="S-adenosyl-L-methionine-dependent methyltransferases"/>
    <property type="match status" value="1"/>
</dbReference>
<dbReference type="InterPro" id="IPR029063">
    <property type="entry name" value="SAM-dependent_MTases_sf"/>
</dbReference>
<name>A0A4P2QIL3_SORCE</name>
<organism evidence="1 2">
    <name type="scientific">Sorangium cellulosum</name>
    <name type="common">Polyangium cellulosum</name>
    <dbReference type="NCBI Taxonomy" id="56"/>
    <lineage>
        <taxon>Bacteria</taxon>
        <taxon>Pseudomonadati</taxon>
        <taxon>Myxococcota</taxon>
        <taxon>Polyangia</taxon>
        <taxon>Polyangiales</taxon>
        <taxon>Polyangiaceae</taxon>
        <taxon>Sorangium</taxon>
    </lineage>
</organism>
<dbReference type="RefSeq" id="WP_207217769.1">
    <property type="nucleotide sequence ID" value="NZ_CP012672.1"/>
</dbReference>
<proteinExistence type="predicted"/>
<dbReference type="Gene3D" id="3.40.50.150">
    <property type="entry name" value="Vaccinia Virus protein VP39"/>
    <property type="match status" value="1"/>
</dbReference>
<evidence type="ECO:0000313" key="2">
    <source>
        <dbReference type="Proteomes" id="UP000295497"/>
    </source>
</evidence>
<reference evidence="1 2" key="1">
    <citation type="submission" date="2015-09" db="EMBL/GenBank/DDBJ databases">
        <title>Sorangium comparison.</title>
        <authorList>
            <person name="Zaburannyi N."/>
            <person name="Bunk B."/>
            <person name="Overmann J."/>
            <person name="Mueller R."/>
        </authorList>
    </citation>
    <scope>NUCLEOTIDE SEQUENCE [LARGE SCALE GENOMIC DNA]</scope>
    <source>
        <strain evidence="1 2">So ce836</strain>
    </source>
</reference>
<protein>
    <recommendedName>
        <fullName evidence="3">2-ketoarginine methyltransferase</fullName>
    </recommendedName>
</protein>
<evidence type="ECO:0008006" key="3">
    <source>
        <dbReference type="Google" id="ProtNLM"/>
    </source>
</evidence>
<gene>
    <name evidence="1" type="ORF">SOCE836_015210</name>
</gene>
<evidence type="ECO:0000313" key="1">
    <source>
        <dbReference type="EMBL" id="AUX29431.1"/>
    </source>
</evidence>
<dbReference type="Proteomes" id="UP000295497">
    <property type="component" value="Chromosome"/>
</dbReference>